<gene>
    <name evidence="4" type="ORF">DBRI1063_LOCUS9289</name>
</gene>
<dbReference type="SUPFAM" id="SSF117892">
    <property type="entry name" value="Band 7/SPFH domain"/>
    <property type="match status" value="1"/>
</dbReference>
<protein>
    <recommendedName>
        <fullName evidence="3">Band 7 domain-containing protein</fullName>
    </recommendedName>
</protein>
<accession>A0A7S1Z2G4</accession>
<name>A0A7S1Z2G4_9STRA</name>
<feature type="transmembrane region" description="Helical" evidence="2">
    <location>
        <begin position="38"/>
        <end position="57"/>
    </location>
</feature>
<organism evidence="4">
    <name type="scientific">Ditylum brightwellii</name>
    <dbReference type="NCBI Taxonomy" id="49249"/>
    <lineage>
        <taxon>Eukaryota</taxon>
        <taxon>Sar</taxon>
        <taxon>Stramenopiles</taxon>
        <taxon>Ochrophyta</taxon>
        <taxon>Bacillariophyta</taxon>
        <taxon>Mediophyceae</taxon>
        <taxon>Lithodesmiophycidae</taxon>
        <taxon>Lithodesmiales</taxon>
        <taxon>Lithodesmiaceae</taxon>
        <taxon>Ditylum</taxon>
    </lineage>
</organism>
<evidence type="ECO:0000256" key="2">
    <source>
        <dbReference type="SAM" id="Phobius"/>
    </source>
</evidence>
<keyword evidence="2" id="KW-0812">Transmembrane</keyword>
<dbReference type="Gene3D" id="3.30.479.30">
    <property type="entry name" value="Band 7 domain"/>
    <property type="match status" value="1"/>
</dbReference>
<dbReference type="AlphaFoldDB" id="A0A7S1Z2G4"/>
<dbReference type="InterPro" id="IPR036013">
    <property type="entry name" value="Band_7/SPFH_dom_sf"/>
</dbReference>
<dbReference type="EMBL" id="HBGN01014527">
    <property type="protein sequence ID" value="CAD9326704.1"/>
    <property type="molecule type" value="Transcribed_RNA"/>
</dbReference>
<proteinExistence type="predicted"/>
<feature type="coiled-coil region" evidence="1">
    <location>
        <begin position="219"/>
        <end position="257"/>
    </location>
</feature>
<keyword evidence="2" id="KW-1133">Transmembrane helix</keyword>
<evidence type="ECO:0000313" key="4">
    <source>
        <dbReference type="EMBL" id="CAD9326704.1"/>
    </source>
</evidence>
<evidence type="ECO:0000259" key="3">
    <source>
        <dbReference type="Pfam" id="PF01145"/>
    </source>
</evidence>
<evidence type="ECO:0000256" key="1">
    <source>
        <dbReference type="SAM" id="Coils"/>
    </source>
</evidence>
<keyword evidence="1" id="KW-0175">Coiled coil</keyword>
<keyword evidence="2" id="KW-0472">Membrane</keyword>
<sequence>MPKQSLASGTFRDEYNDDEERRLSSICDCSKPSVRWGWGIFSFSAVLVSIILICVSLKKLSSTEYGVAYDRWEKVLINATKTGGLHTGPPGYRFIKFPSTQITTDLQDICVSRDGLRVAFDVTFQYQMPVDRIVDAVEEFRDFKTWSKVVEAAGNSAVQHTCSEFNVTDFQGIRGRIQDSMLENIRVKLQGSSTKVTSDGVYALASSLQLRNVELPGEYKNAIAAKQRAEEDILLATNQRKQEITRANTELKAAQQEQTKILNTAYNTGNVTILEANLKAEETLFAFEKEQQVLMEARARFGLSSNGILAYMSNQLYASMDKLAVSTEEPARISRKGLLSEASIPADGRI</sequence>
<dbReference type="InterPro" id="IPR001107">
    <property type="entry name" value="Band_7"/>
</dbReference>
<reference evidence="4" key="1">
    <citation type="submission" date="2021-01" db="EMBL/GenBank/DDBJ databases">
        <authorList>
            <person name="Corre E."/>
            <person name="Pelletier E."/>
            <person name="Niang G."/>
            <person name="Scheremetjew M."/>
            <person name="Finn R."/>
            <person name="Kale V."/>
            <person name="Holt S."/>
            <person name="Cochrane G."/>
            <person name="Meng A."/>
            <person name="Brown T."/>
            <person name="Cohen L."/>
        </authorList>
    </citation>
    <scope>NUCLEOTIDE SEQUENCE</scope>
    <source>
        <strain evidence="4">Pop2</strain>
    </source>
</reference>
<dbReference type="Pfam" id="PF01145">
    <property type="entry name" value="Band_7"/>
    <property type="match status" value="1"/>
</dbReference>
<feature type="domain" description="Band 7" evidence="3">
    <location>
        <begin position="61"/>
        <end position="250"/>
    </location>
</feature>